<keyword evidence="1" id="KW-0732">Signal</keyword>
<dbReference type="InterPro" id="IPR006680">
    <property type="entry name" value="Amidohydro-rel"/>
</dbReference>
<dbReference type="SUPFAM" id="SSF51556">
    <property type="entry name" value="Metallo-dependent hydrolases"/>
    <property type="match status" value="1"/>
</dbReference>
<organism evidence="3 4">
    <name type="scientific">Noviherbaspirillum cavernae</name>
    <dbReference type="NCBI Taxonomy" id="2320862"/>
    <lineage>
        <taxon>Bacteria</taxon>
        <taxon>Pseudomonadati</taxon>
        <taxon>Pseudomonadota</taxon>
        <taxon>Betaproteobacteria</taxon>
        <taxon>Burkholderiales</taxon>
        <taxon>Oxalobacteraceae</taxon>
        <taxon>Noviherbaspirillum</taxon>
    </lineage>
</organism>
<dbReference type="InterPro" id="IPR032466">
    <property type="entry name" value="Metal_Hydrolase"/>
</dbReference>
<keyword evidence="4" id="KW-1185">Reference proteome</keyword>
<evidence type="ECO:0000256" key="1">
    <source>
        <dbReference type="SAM" id="SignalP"/>
    </source>
</evidence>
<dbReference type="AlphaFoldDB" id="A0A418WZU1"/>
<name>A0A418WZU1_9BURK</name>
<dbReference type="Proteomes" id="UP000285190">
    <property type="component" value="Unassembled WGS sequence"/>
</dbReference>
<protein>
    <submittedName>
        <fullName evidence="3">Amidohydrolase family protein</fullName>
    </submittedName>
</protein>
<dbReference type="PANTHER" id="PTHR43135">
    <property type="entry name" value="ALPHA-D-RIBOSE 1-METHYLPHOSPHONATE 5-TRIPHOSPHATE DIPHOSPHATASE"/>
    <property type="match status" value="1"/>
</dbReference>
<sequence>MNNSLRRTIYRLALTCALAASGAATTAAAQSTQPSAPAKPVTLITNARIFDGRSDALTAPMSVLVDGNVIARIAPRIDAPAGATVIDAGGRTMTPGFIDAHYHMTLQLSPLLAIGSDEYYHAFNAVPMARSTLARGFTTVRDVSGNTFSLKRAIDRGLIVGPRIYPSGPMISQTSGHADARMASERSPAQGGRYSPLMELGYNAVADGVPEVLKATRENLRRGASQIKIAVGGGTGSESDPLDVSEFTSEEIRAAVQAAGDWNTYVTAHVYTINGIRRAIDNGVKCIEHGQLMDEATMRLMKDKGIWWSPQVSIFTFIPKGYTADQKRKHEQAFSGLDAAFRTAKKIGFDRIAFGTDIVTDPDAFNAANEEFVHRLKWFTPAEILRQATYTNAQLLAMSGPRNPFPGKLGVIAEGAIADLLLINGNPLQDISILIDYRKNIALIMKDGVIYKDLIGDNEVNLGL</sequence>
<dbReference type="InterPro" id="IPR051781">
    <property type="entry name" value="Metallo-dep_Hydrolase"/>
</dbReference>
<keyword evidence="3" id="KW-0378">Hydrolase</keyword>
<dbReference type="PANTHER" id="PTHR43135:SF3">
    <property type="entry name" value="ALPHA-D-RIBOSE 1-METHYLPHOSPHONATE 5-TRIPHOSPHATE DIPHOSPHATASE"/>
    <property type="match status" value="1"/>
</dbReference>
<dbReference type="RefSeq" id="WP_119737663.1">
    <property type="nucleotide sequence ID" value="NZ_QYUN01000002.1"/>
</dbReference>
<dbReference type="Pfam" id="PF01979">
    <property type="entry name" value="Amidohydro_1"/>
    <property type="match status" value="1"/>
</dbReference>
<proteinExistence type="predicted"/>
<dbReference type="EMBL" id="QYUN01000002">
    <property type="protein sequence ID" value="RJG05722.1"/>
    <property type="molecule type" value="Genomic_DNA"/>
</dbReference>
<dbReference type="InterPro" id="IPR011059">
    <property type="entry name" value="Metal-dep_hydrolase_composite"/>
</dbReference>
<dbReference type="Gene3D" id="3.20.20.140">
    <property type="entry name" value="Metal-dependent hydrolases"/>
    <property type="match status" value="1"/>
</dbReference>
<evidence type="ECO:0000313" key="3">
    <source>
        <dbReference type="EMBL" id="RJG05722.1"/>
    </source>
</evidence>
<feature type="domain" description="Amidohydrolase-related" evidence="2">
    <location>
        <begin position="92"/>
        <end position="449"/>
    </location>
</feature>
<dbReference type="SUPFAM" id="SSF51338">
    <property type="entry name" value="Composite domain of metallo-dependent hydrolases"/>
    <property type="match status" value="1"/>
</dbReference>
<feature type="chain" id="PRO_5019417575" evidence="1">
    <location>
        <begin position="30"/>
        <end position="464"/>
    </location>
</feature>
<reference evidence="3 4" key="1">
    <citation type="submission" date="2018-09" db="EMBL/GenBank/DDBJ databases">
        <authorList>
            <person name="Zhu H."/>
        </authorList>
    </citation>
    <scope>NUCLEOTIDE SEQUENCE [LARGE SCALE GENOMIC DNA]</scope>
    <source>
        <strain evidence="3 4">K2R10-39</strain>
    </source>
</reference>
<evidence type="ECO:0000313" key="4">
    <source>
        <dbReference type="Proteomes" id="UP000285190"/>
    </source>
</evidence>
<evidence type="ECO:0000259" key="2">
    <source>
        <dbReference type="Pfam" id="PF01979"/>
    </source>
</evidence>
<dbReference type="Gene3D" id="2.30.40.10">
    <property type="entry name" value="Urease, subunit C, domain 1"/>
    <property type="match status" value="1"/>
</dbReference>
<gene>
    <name evidence="3" type="ORF">D3870_06555</name>
</gene>
<feature type="signal peptide" evidence="1">
    <location>
        <begin position="1"/>
        <end position="29"/>
    </location>
</feature>
<dbReference type="OrthoDB" id="9782972at2"/>
<dbReference type="CDD" id="cd01299">
    <property type="entry name" value="Met_dep_hydrolase_A"/>
    <property type="match status" value="1"/>
</dbReference>
<accession>A0A418WZU1</accession>
<dbReference type="GO" id="GO:0016810">
    <property type="term" value="F:hydrolase activity, acting on carbon-nitrogen (but not peptide) bonds"/>
    <property type="evidence" value="ECO:0007669"/>
    <property type="project" value="InterPro"/>
</dbReference>
<comment type="caution">
    <text evidence="3">The sequence shown here is derived from an EMBL/GenBank/DDBJ whole genome shotgun (WGS) entry which is preliminary data.</text>
</comment>
<dbReference type="InterPro" id="IPR057744">
    <property type="entry name" value="OTAase-like"/>
</dbReference>